<comment type="caution">
    <text evidence="3">The sequence shown here is derived from an EMBL/GenBank/DDBJ whole genome shotgun (WGS) entry which is preliminary data.</text>
</comment>
<feature type="domain" description="Response regulatory" evidence="2">
    <location>
        <begin position="24"/>
        <end position="145"/>
    </location>
</feature>
<evidence type="ECO:0000259" key="2">
    <source>
        <dbReference type="PROSITE" id="PS50110"/>
    </source>
</evidence>
<organism evidence="3 4">
    <name type="scientific">Roseimicrobium gellanilyticum</name>
    <dbReference type="NCBI Taxonomy" id="748857"/>
    <lineage>
        <taxon>Bacteria</taxon>
        <taxon>Pseudomonadati</taxon>
        <taxon>Verrucomicrobiota</taxon>
        <taxon>Verrucomicrobiia</taxon>
        <taxon>Verrucomicrobiales</taxon>
        <taxon>Verrucomicrobiaceae</taxon>
        <taxon>Roseimicrobium</taxon>
    </lineage>
</organism>
<dbReference type="InterPro" id="IPR001789">
    <property type="entry name" value="Sig_transdc_resp-reg_receiver"/>
</dbReference>
<dbReference type="PROSITE" id="PS50110">
    <property type="entry name" value="RESPONSE_REGULATORY"/>
    <property type="match status" value="1"/>
</dbReference>
<dbReference type="SUPFAM" id="SSF52172">
    <property type="entry name" value="CheY-like"/>
    <property type="match status" value="1"/>
</dbReference>
<reference evidence="3 4" key="1">
    <citation type="submission" date="2018-06" db="EMBL/GenBank/DDBJ databases">
        <title>Genomic Encyclopedia of Type Strains, Phase IV (KMG-IV): sequencing the most valuable type-strain genomes for metagenomic binning, comparative biology and taxonomic classification.</title>
        <authorList>
            <person name="Goeker M."/>
        </authorList>
    </citation>
    <scope>NUCLEOTIDE SEQUENCE [LARGE SCALE GENOMIC DNA]</scope>
    <source>
        <strain evidence="3 4">DSM 25532</strain>
    </source>
</reference>
<dbReference type="EMBL" id="QNRR01000014">
    <property type="protein sequence ID" value="RBP37378.1"/>
    <property type="molecule type" value="Genomic_DNA"/>
</dbReference>
<dbReference type="PANTHER" id="PTHR43228:SF1">
    <property type="entry name" value="TWO-COMPONENT RESPONSE REGULATOR ARR22"/>
    <property type="match status" value="1"/>
</dbReference>
<protein>
    <submittedName>
        <fullName evidence="3">Response regulator receiver domain-containing protein</fullName>
    </submittedName>
</protein>
<evidence type="ECO:0000313" key="3">
    <source>
        <dbReference type="EMBL" id="RBP37378.1"/>
    </source>
</evidence>
<evidence type="ECO:0000313" key="4">
    <source>
        <dbReference type="Proteomes" id="UP000253426"/>
    </source>
</evidence>
<sequence>MNITSPHFILNEESPISPSGSKGRILLVDDEPVLRAMVGTVLLSQGWEVLNASSGEEAEQLLKYCVGRHTPVDVVILDLILPGGISGMEAVQVLRQIQPGIRIVASSSFFASDDSKSSCLNLGFDDILPKPYSATDLTAVMERNARRSSSRRAA</sequence>
<keyword evidence="4" id="KW-1185">Reference proteome</keyword>
<dbReference type="OrthoDB" id="9800897at2"/>
<proteinExistence type="predicted"/>
<dbReference type="SMART" id="SM00448">
    <property type="entry name" value="REC"/>
    <property type="match status" value="1"/>
</dbReference>
<dbReference type="CDD" id="cd00156">
    <property type="entry name" value="REC"/>
    <property type="match status" value="1"/>
</dbReference>
<dbReference type="RefSeq" id="WP_113961601.1">
    <property type="nucleotide sequence ID" value="NZ_QNRR01000014.1"/>
</dbReference>
<gene>
    <name evidence="3" type="ORF">DES53_114116</name>
</gene>
<dbReference type="AlphaFoldDB" id="A0A366H5N2"/>
<feature type="modified residue" description="4-aspartylphosphate" evidence="1">
    <location>
        <position position="78"/>
    </location>
</feature>
<dbReference type="GO" id="GO:0000160">
    <property type="term" value="P:phosphorelay signal transduction system"/>
    <property type="evidence" value="ECO:0007669"/>
    <property type="project" value="InterPro"/>
</dbReference>
<dbReference type="Proteomes" id="UP000253426">
    <property type="component" value="Unassembled WGS sequence"/>
</dbReference>
<dbReference type="InterPro" id="IPR052048">
    <property type="entry name" value="ST_Response_Regulator"/>
</dbReference>
<evidence type="ECO:0000256" key="1">
    <source>
        <dbReference type="PROSITE-ProRule" id="PRU00169"/>
    </source>
</evidence>
<accession>A0A366H5N2</accession>
<dbReference type="Pfam" id="PF00072">
    <property type="entry name" value="Response_reg"/>
    <property type="match status" value="1"/>
</dbReference>
<name>A0A366H5N2_9BACT</name>
<keyword evidence="1" id="KW-0597">Phosphoprotein</keyword>
<dbReference type="InterPro" id="IPR011006">
    <property type="entry name" value="CheY-like_superfamily"/>
</dbReference>
<dbReference type="PANTHER" id="PTHR43228">
    <property type="entry name" value="TWO-COMPONENT RESPONSE REGULATOR"/>
    <property type="match status" value="1"/>
</dbReference>
<dbReference type="Gene3D" id="3.40.50.2300">
    <property type="match status" value="1"/>
</dbReference>